<organism evidence="1">
    <name type="scientific">Anguilla anguilla</name>
    <name type="common">European freshwater eel</name>
    <name type="synonym">Muraena anguilla</name>
    <dbReference type="NCBI Taxonomy" id="7936"/>
    <lineage>
        <taxon>Eukaryota</taxon>
        <taxon>Metazoa</taxon>
        <taxon>Chordata</taxon>
        <taxon>Craniata</taxon>
        <taxon>Vertebrata</taxon>
        <taxon>Euteleostomi</taxon>
        <taxon>Actinopterygii</taxon>
        <taxon>Neopterygii</taxon>
        <taxon>Teleostei</taxon>
        <taxon>Anguilliformes</taxon>
        <taxon>Anguillidae</taxon>
        <taxon>Anguilla</taxon>
    </lineage>
</organism>
<reference evidence="1" key="2">
    <citation type="journal article" date="2015" name="Fish Shellfish Immunol.">
        <title>Early steps in the European eel (Anguilla anguilla)-Vibrio vulnificus interaction in the gills: Role of the RtxA13 toxin.</title>
        <authorList>
            <person name="Callol A."/>
            <person name="Pajuelo D."/>
            <person name="Ebbesson L."/>
            <person name="Teles M."/>
            <person name="MacKenzie S."/>
            <person name="Amaro C."/>
        </authorList>
    </citation>
    <scope>NUCLEOTIDE SEQUENCE</scope>
</reference>
<proteinExistence type="predicted"/>
<dbReference type="EMBL" id="GBXM01076321">
    <property type="protein sequence ID" value="JAH32256.1"/>
    <property type="molecule type" value="Transcribed_RNA"/>
</dbReference>
<evidence type="ECO:0000313" key="1">
    <source>
        <dbReference type="EMBL" id="JAH32256.1"/>
    </source>
</evidence>
<sequence>MIKKNQCINLPYGPWVIVTNLGRHTIFLVDLLA</sequence>
<dbReference type="AlphaFoldDB" id="A0A0E9RSZ6"/>
<name>A0A0E9RSZ6_ANGAN</name>
<protein>
    <submittedName>
        <fullName evidence="1">Uncharacterized protein</fullName>
    </submittedName>
</protein>
<reference evidence="1" key="1">
    <citation type="submission" date="2014-11" db="EMBL/GenBank/DDBJ databases">
        <authorList>
            <person name="Amaro Gonzalez C."/>
        </authorList>
    </citation>
    <scope>NUCLEOTIDE SEQUENCE</scope>
</reference>
<accession>A0A0E9RSZ6</accession>